<dbReference type="RefSeq" id="WP_270006627.1">
    <property type="nucleotide sequence ID" value="NZ_JAPCID010000038.1"/>
</dbReference>
<evidence type="ECO:0000313" key="1">
    <source>
        <dbReference type="EMBL" id="MDA0140380.1"/>
    </source>
</evidence>
<accession>A0ABT4RQ14</accession>
<comment type="caution">
    <text evidence="1">The sequence shown here is derived from an EMBL/GenBank/DDBJ whole genome shotgun (WGS) entry which is preliminary data.</text>
</comment>
<sequence length="143" mass="15660">MKRSTRTFLRHFGRGRGDAAADGSQPATAALREAGAGSGPVTTRYDKLTVDQVLAHLEELAPRDLARLGDHERSHQNRVTVLAHIDARLGQEPWPGYDALDVDGVRFGLDGAEPERFVIVLAYERAHRNRAGVVLAAQQTPTR</sequence>
<dbReference type="EMBL" id="JAPCID010000038">
    <property type="protein sequence ID" value="MDA0140380.1"/>
    <property type="molecule type" value="Genomic_DNA"/>
</dbReference>
<gene>
    <name evidence="1" type="ORF">OJ962_22975</name>
</gene>
<proteinExistence type="predicted"/>
<organism evidence="1 2">
    <name type="scientific">Solirubrobacter deserti</name>
    <dbReference type="NCBI Taxonomy" id="2282478"/>
    <lineage>
        <taxon>Bacteria</taxon>
        <taxon>Bacillati</taxon>
        <taxon>Actinomycetota</taxon>
        <taxon>Thermoleophilia</taxon>
        <taxon>Solirubrobacterales</taxon>
        <taxon>Solirubrobacteraceae</taxon>
        <taxon>Solirubrobacter</taxon>
    </lineage>
</organism>
<protein>
    <submittedName>
        <fullName evidence="1">Uncharacterized protein</fullName>
    </submittedName>
</protein>
<dbReference type="Proteomes" id="UP001147700">
    <property type="component" value="Unassembled WGS sequence"/>
</dbReference>
<evidence type="ECO:0000313" key="2">
    <source>
        <dbReference type="Proteomes" id="UP001147700"/>
    </source>
</evidence>
<reference evidence="1" key="1">
    <citation type="submission" date="2022-10" db="EMBL/GenBank/DDBJ databases">
        <title>The WGS of Solirubrobacter sp. CPCC 204708.</title>
        <authorList>
            <person name="Jiang Z."/>
        </authorList>
    </citation>
    <scope>NUCLEOTIDE SEQUENCE</scope>
    <source>
        <strain evidence="1">CPCC 204708</strain>
    </source>
</reference>
<name>A0ABT4RQ14_9ACTN</name>
<keyword evidence="2" id="KW-1185">Reference proteome</keyword>